<evidence type="ECO:0000313" key="2">
    <source>
        <dbReference type="Proteomes" id="UP000264353"/>
    </source>
</evidence>
<dbReference type="Proteomes" id="UP000264353">
    <property type="component" value="Chromosome A5"/>
</dbReference>
<accession>A0A397ZLW1</accession>
<sequence>MLFLLHIKIALAFDFNVTVLGYQLIRIPSIGSGTYKFVDLFEDVGTAVFVD</sequence>
<organism evidence="1 2">
    <name type="scientific">Brassica campestris</name>
    <name type="common">Field mustard</name>
    <dbReference type="NCBI Taxonomy" id="3711"/>
    <lineage>
        <taxon>Eukaryota</taxon>
        <taxon>Viridiplantae</taxon>
        <taxon>Streptophyta</taxon>
        <taxon>Embryophyta</taxon>
        <taxon>Tracheophyta</taxon>
        <taxon>Spermatophyta</taxon>
        <taxon>Magnoliopsida</taxon>
        <taxon>eudicotyledons</taxon>
        <taxon>Gunneridae</taxon>
        <taxon>Pentapetalae</taxon>
        <taxon>rosids</taxon>
        <taxon>malvids</taxon>
        <taxon>Brassicales</taxon>
        <taxon>Brassicaceae</taxon>
        <taxon>Brassiceae</taxon>
        <taxon>Brassica</taxon>
    </lineage>
</organism>
<dbReference type="EMBL" id="CM010632">
    <property type="protein sequence ID" value="RID63462.1"/>
    <property type="molecule type" value="Genomic_DNA"/>
</dbReference>
<evidence type="ECO:0000313" key="1">
    <source>
        <dbReference type="EMBL" id="RID63463.1"/>
    </source>
</evidence>
<reference evidence="1 2" key="1">
    <citation type="submission" date="2018-06" db="EMBL/GenBank/DDBJ databases">
        <title>WGS assembly of Brassica rapa FPsc.</title>
        <authorList>
            <person name="Bowman J."/>
            <person name="Kohchi T."/>
            <person name="Yamato K."/>
            <person name="Jenkins J."/>
            <person name="Shu S."/>
            <person name="Ishizaki K."/>
            <person name="Yamaoka S."/>
            <person name="Nishihama R."/>
            <person name="Nakamura Y."/>
            <person name="Berger F."/>
            <person name="Adam C."/>
            <person name="Aki S."/>
            <person name="Althoff F."/>
            <person name="Araki T."/>
            <person name="Arteaga-Vazquez M."/>
            <person name="Balasubrmanian S."/>
            <person name="Bauer D."/>
            <person name="Boehm C."/>
            <person name="Briginshaw L."/>
            <person name="Caballero-Perez J."/>
            <person name="Catarino B."/>
            <person name="Chen F."/>
            <person name="Chiyoda S."/>
            <person name="Chovatia M."/>
            <person name="Davies K."/>
            <person name="Delmans M."/>
            <person name="Demura T."/>
            <person name="Dierschke T."/>
            <person name="Dolan L."/>
            <person name="Dorantes-Acosta A."/>
            <person name="Eklund D."/>
            <person name="Florent S."/>
            <person name="Flores-Sandoval E."/>
            <person name="Fujiyama A."/>
            <person name="Fukuzawa H."/>
            <person name="Galik B."/>
            <person name="Grimanelli D."/>
            <person name="Grimwood J."/>
            <person name="Grossniklaus U."/>
            <person name="Hamada T."/>
            <person name="Haseloff J."/>
            <person name="Hetherington A."/>
            <person name="Higo A."/>
            <person name="Hirakawa Y."/>
            <person name="Hundley H."/>
            <person name="Ikeda Y."/>
            <person name="Inoue K."/>
            <person name="Inoue S."/>
            <person name="Ishida S."/>
            <person name="Jia Q."/>
            <person name="Kakita M."/>
            <person name="Kanazawa T."/>
            <person name="Kawai Y."/>
            <person name="Kawashima T."/>
            <person name="Kennedy M."/>
            <person name="Kinose K."/>
            <person name="Kinoshita T."/>
            <person name="Kohara Y."/>
            <person name="Koide E."/>
            <person name="Komatsu K."/>
            <person name="Kopischke S."/>
            <person name="Kubo M."/>
            <person name="Kyozuka J."/>
            <person name="Lagercrantz U."/>
            <person name="Lin S."/>
            <person name="Lindquist E."/>
            <person name="Lipzen A."/>
            <person name="Lu C."/>
            <person name="Luna E."/>
            <person name="Martienssen R."/>
            <person name="Minamino N."/>
            <person name="Mizutani M."/>
            <person name="Mizutani M."/>
            <person name="Mochizuki N."/>
            <person name="Monte I."/>
            <person name="Mosher R."/>
            <person name="Nagasaki H."/>
            <person name="Nakagami H."/>
            <person name="Naramoto S."/>
            <person name="Nishitani K."/>
            <person name="Ohtani M."/>
            <person name="Okamoto T."/>
            <person name="Okumura M."/>
            <person name="Phillips J."/>
            <person name="Pollak B."/>
            <person name="Reinders A."/>
            <person name="Roevekamp M."/>
            <person name="Sano R."/>
            <person name="Sawa S."/>
            <person name="Schmid M."/>
            <person name="Shirakawa M."/>
            <person name="Solano R."/>
            <person name="Spunde A."/>
            <person name="Suetsugu N."/>
            <person name="Sugano S."/>
            <person name="Sugiyama A."/>
            <person name="Sun R."/>
            <person name="Suzuki Y."/>
            <person name="Takenaka M."/>
            <person name="Takezawa D."/>
            <person name="Tomogane H."/>
            <person name="Tsuzuki M."/>
            <person name="Ueda T."/>
            <person name="Umeda M."/>
            <person name="Ward J."/>
            <person name="Watanabe Y."/>
            <person name="Yazaki K."/>
            <person name="Yokoyama R."/>
            <person name="Yoshitake Y."/>
            <person name="Yotsui I."/>
            <person name="Zachgo S."/>
            <person name="Schmutz J."/>
        </authorList>
    </citation>
    <scope>NUCLEOTIDE SEQUENCE [LARGE SCALE GENOMIC DNA]</scope>
    <source>
        <strain evidence="2">cv. B-3</strain>
    </source>
</reference>
<protein>
    <submittedName>
        <fullName evidence="1">Uncharacterized protein</fullName>
    </submittedName>
</protein>
<name>A0A397ZLW1_BRACM</name>
<dbReference type="EMBL" id="CM010632">
    <property type="protein sequence ID" value="RID63463.1"/>
    <property type="molecule type" value="Genomic_DNA"/>
</dbReference>
<gene>
    <name evidence="1" type="ORF">BRARA_E02468</name>
</gene>
<dbReference type="AlphaFoldDB" id="A0A397ZLW1"/>
<proteinExistence type="predicted"/>